<dbReference type="RefSeq" id="WP_182168960.1">
    <property type="nucleotide sequence ID" value="NZ_JACFXU010000013.1"/>
</dbReference>
<comment type="similarity">
    <text evidence="1 2">Belongs to the universal stress protein A family.</text>
</comment>
<evidence type="ECO:0000313" key="4">
    <source>
        <dbReference type="EMBL" id="MBA6412141.1"/>
    </source>
</evidence>
<evidence type="ECO:0000256" key="2">
    <source>
        <dbReference type="PIRNR" id="PIRNR006276"/>
    </source>
</evidence>
<protein>
    <recommendedName>
        <fullName evidence="2">Universal stress protein</fullName>
    </recommendedName>
</protein>
<dbReference type="InterPro" id="IPR006016">
    <property type="entry name" value="UspA"/>
</dbReference>
<evidence type="ECO:0000313" key="5">
    <source>
        <dbReference type="Proteomes" id="UP000539350"/>
    </source>
</evidence>
<dbReference type="Proteomes" id="UP000539350">
    <property type="component" value="Unassembled WGS sequence"/>
</dbReference>
<comment type="subcellular location">
    <subcellularLocation>
        <location evidence="2">Cytoplasm</location>
    </subcellularLocation>
</comment>
<evidence type="ECO:0000256" key="1">
    <source>
        <dbReference type="ARBA" id="ARBA00008791"/>
    </source>
</evidence>
<accession>A0A7W2TUE9</accession>
<proteinExistence type="inferred from homology"/>
<organism evidence="4 5">
    <name type="scientific">Sediminihaliea albiluteola</name>
    <dbReference type="NCBI Taxonomy" id="2758564"/>
    <lineage>
        <taxon>Bacteria</taxon>
        <taxon>Pseudomonadati</taxon>
        <taxon>Pseudomonadota</taxon>
        <taxon>Gammaproteobacteria</taxon>
        <taxon>Cellvibrionales</taxon>
        <taxon>Halieaceae</taxon>
        <taxon>Sediminihaliea</taxon>
    </lineage>
</organism>
<dbReference type="GO" id="GO:0005737">
    <property type="term" value="C:cytoplasm"/>
    <property type="evidence" value="ECO:0007669"/>
    <property type="project" value="UniProtKB-SubCell"/>
</dbReference>
<name>A0A7W2TUE9_9GAMM</name>
<dbReference type="PIRSF" id="PIRSF006276">
    <property type="entry name" value="UspA"/>
    <property type="match status" value="1"/>
</dbReference>
<dbReference type="PANTHER" id="PTHR46268">
    <property type="entry name" value="STRESS RESPONSE PROTEIN NHAX"/>
    <property type="match status" value="1"/>
</dbReference>
<keyword evidence="2" id="KW-0963">Cytoplasm</keyword>
<gene>
    <name evidence="4" type="ORF">H2508_03355</name>
</gene>
<reference evidence="4 5" key="1">
    <citation type="submission" date="2020-07" db="EMBL/GenBank/DDBJ databases">
        <title>Halieaceae bacterium, F7430, whole genome shotgun sequencing project.</title>
        <authorList>
            <person name="Jiang S."/>
            <person name="Liu Z.W."/>
            <person name="Du Z.J."/>
        </authorList>
    </citation>
    <scope>NUCLEOTIDE SEQUENCE [LARGE SCALE GENOMIC DNA]</scope>
    <source>
        <strain evidence="4 5">F7430</strain>
    </source>
</reference>
<dbReference type="EMBL" id="JACFXU010000013">
    <property type="protein sequence ID" value="MBA6412141.1"/>
    <property type="molecule type" value="Genomic_DNA"/>
</dbReference>
<dbReference type="AlphaFoldDB" id="A0A7W2TUE9"/>
<dbReference type="PRINTS" id="PR01438">
    <property type="entry name" value="UNVRSLSTRESS"/>
</dbReference>
<dbReference type="Pfam" id="PF00582">
    <property type="entry name" value="Usp"/>
    <property type="match status" value="1"/>
</dbReference>
<dbReference type="Gene3D" id="3.40.50.620">
    <property type="entry name" value="HUPs"/>
    <property type="match status" value="1"/>
</dbReference>
<evidence type="ECO:0000259" key="3">
    <source>
        <dbReference type="Pfam" id="PF00582"/>
    </source>
</evidence>
<comment type="caution">
    <text evidence="4">The sequence shown here is derived from an EMBL/GenBank/DDBJ whole genome shotgun (WGS) entry which is preliminary data.</text>
</comment>
<keyword evidence="5" id="KW-1185">Reference proteome</keyword>
<dbReference type="SUPFAM" id="SSF52402">
    <property type="entry name" value="Adenine nucleotide alpha hydrolases-like"/>
    <property type="match status" value="1"/>
</dbReference>
<dbReference type="InterPro" id="IPR014729">
    <property type="entry name" value="Rossmann-like_a/b/a_fold"/>
</dbReference>
<sequence length="147" mass="15791">MYDSILVAVDGSEEGKKALKLACTLARQENAQLHILHVPEPLYYPTTMVWGIGPVMPMYDDRSELEAAAKKIIEGAAAHARELGIEKVQAEVIQGDPARTIMTQAETLNVDTIVMGSRGLGNLSGFIMGSVSHKVSNSAKCGVIVVR</sequence>
<feature type="domain" description="UspA" evidence="3">
    <location>
        <begin position="1"/>
        <end position="147"/>
    </location>
</feature>
<dbReference type="PANTHER" id="PTHR46268:SF6">
    <property type="entry name" value="UNIVERSAL STRESS PROTEIN UP12"/>
    <property type="match status" value="1"/>
</dbReference>
<dbReference type="InterPro" id="IPR006015">
    <property type="entry name" value="Universal_stress_UspA"/>
</dbReference>
<dbReference type="CDD" id="cd00293">
    <property type="entry name" value="USP-like"/>
    <property type="match status" value="1"/>
</dbReference>